<gene>
    <name evidence="1" type="ORF">ACFO4E_09790</name>
</gene>
<dbReference type="EMBL" id="JBHSFQ010000007">
    <property type="protein sequence ID" value="MFC4562147.1"/>
    <property type="molecule type" value="Genomic_DNA"/>
</dbReference>
<accession>A0ABV9DTV0</accession>
<evidence type="ECO:0008006" key="3">
    <source>
        <dbReference type="Google" id="ProtNLM"/>
    </source>
</evidence>
<comment type="caution">
    <text evidence="1">The sequence shown here is derived from an EMBL/GenBank/DDBJ whole genome shotgun (WGS) entry which is preliminary data.</text>
</comment>
<keyword evidence="2" id="KW-1185">Reference proteome</keyword>
<dbReference type="RefSeq" id="WP_378573101.1">
    <property type="nucleotide sequence ID" value="NZ_JBHSFQ010000007.1"/>
</dbReference>
<proteinExistence type="predicted"/>
<dbReference type="Proteomes" id="UP001595923">
    <property type="component" value="Unassembled WGS sequence"/>
</dbReference>
<protein>
    <recommendedName>
        <fullName evidence="3">DUF427 domain-containing protein</fullName>
    </recommendedName>
</protein>
<reference evidence="2" key="1">
    <citation type="journal article" date="2019" name="Int. J. Syst. Evol. Microbiol.">
        <title>The Global Catalogue of Microorganisms (GCM) 10K type strain sequencing project: providing services to taxonomists for standard genome sequencing and annotation.</title>
        <authorList>
            <consortium name="The Broad Institute Genomics Platform"/>
            <consortium name="The Broad Institute Genome Sequencing Center for Infectious Disease"/>
            <person name="Wu L."/>
            <person name="Ma J."/>
        </authorList>
    </citation>
    <scope>NUCLEOTIDE SEQUENCE [LARGE SCALE GENOMIC DNA]</scope>
    <source>
        <strain evidence="2">XZYJ18</strain>
    </source>
</reference>
<sequence>MITEQTAAWNPDTIRDGPHTYVAERLGRTAVVGEDALGRCPWAGAPTPSTSTATT</sequence>
<name>A0ABV9DTV0_9ACTN</name>
<evidence type="ECO:0000313" key="2">
    <source>
        <dbReference type="Proteomes" id="UP001595923"/>
    </source>
</evidence>
<organism evidence="1 2">
    <name type="scientific">Nocardiopsis mangrovi</name>
    <dbReference type="NCBI Taxonomy" id="1179818"/>
    <lineage>
        <taxon>Bacteria</taxon>
        <taxon>Bacillati</taxon>
        <taxon>Actinomycetota</taxon>
        <taxon>Actinomycetes</taxon>
        <taxon>Streptosporangiales</taxon>
        <taxon>Nocardiopsidaceae</taxon>
        <taxon>Nocardiopsis</taxon>
    </lineage>
</organism>
<evidence type="ECO:0000313" key="1">
    <source>
        <dbReference type="EMBL" id="MFC4562147.1"/>
    </source>
</evidence>